<sequence length="78" mass="8013">MTGRRGEEPAGHGKAVPRDMQDQQAGGAPQYGPQGPGNPRAPENTESTENTENPEDAEDAGGTAGTGEPQGDEDEPPD</sequence>
<feature type="compositionally biased region" description="Basic and acidic residues" evidence="1">
    <location>
        <begin position="1"/>
        <end position="21"/>
    </location>
</feature>
<name>A0A1Z2KUP6_9ACTN</name>
<dbReference type="Proteomes" id="UP000195755">
    <property type="component" value="Chromosome"/>
</dbReference>
<dbReference type="EMBL" id="CP021744">
    <property type="protein sequence ID" value="ARZ65736.1"/>
    <property type="molecule type" value="Genomic_DNA"/>
</dbReference>
<evidence type="ECO:0000313" key="2">
    <source>
        <dbReference type="EMBL" id="ARZ65736.1"/>
    </source>
</evidence>
<evidence type="ECO:0000256" key="1">
    <source>
        <dbReference type="SAM" id="MobiDB-lite"/>
    </source>
</evidence>
<dbReference type="RefSeq" id="WP_087924467.1">
    <property type="nucleotide sequence ID" value="NZ_CP021744.1"/>
</dbReference>
<dbReference type="KEGG" id="salj:SMD11_0069"/>
<feature type="compositionally biased region" description="Low complexity" evidence="1">
    <location>
        <begin position="42"/>
        <end position="51"/>
    </location>
</feature>
<protein>
    <submittedName>
        <fullName evidence="2">Uncharacterized protein</fullName>
    </submittedName>
</protein>
<accession>A0A1Z2KUP6</accession>
<feature type="region of interest" description="Disordered" evidence="1">
    <location>
        <begin position="1"/>
        <end position="78"/>
    </location>
</feature>
<organism evidence="2 3">
    <name type="scientific">Streptomyces albireticuli</name>
    <dbReference type="NCBI Taxonomy" id="1940"/>
    <lineage>
        <taxon>Bacteria</taxon>
        <taxon>Bacillati</taxon>
        <taxon>Actinomycetota</taxon>
        <taxon>Actinomycetes</taxon>
        <taxon>Kitasatosporales</taxon>
        <taxon>Streptomycetaceae</taxon>
        <taxon>Streptomyces</taxon>
    </lineage>
</organism>
<reference evidence="2 3" key="1">
    <citation type="submission" date="2017-06" db="EMBL/GenBank/DDBJ databases">
        <title>Streptomyces albireticuli Genome sequencing and assembly.</title>
        <authorList>
            <person name="Wang Y."/>
            <person name="Du B."/>
            <person name="Ding Y."/>
            <person name="Liu H."/>
            <person name="Hou Q."/>
            <person name="Liu K."/>
            <person name="Yao L."/>
            <person name="Wang C."/>
        </authorList>
    </citation>
    <scope>NUCLEOTIDE SEQUENCE [LARGE SCALE GENOMIC DNA]</scope>
    <source>
        <strain evidence="2 3">MDJK11</strain>
    </source>
</reference>
<feature type="compositionally biased region" description="Low complexity" evidence="1">
    <location>
        <begin position="22"/>
        <end position="33"/>
    </location>
</feature>
<evidence type="ECO:0000313" key="3">
    <source>
        <dbReference type="Proteomes" id="UP000195755"/>
    </source>
</evidence>
<proteinExistence type="predicted"/>
<gene>
    <name evidence="2" type="ORF">SMD11_0069</name>
</gene>
<dbReference type="AlphaFoldDB" id="A0A1Z2KUP6"/>